<accession>G0MPG8</accession>
<comment type="function">
    <text evidence="4">Ubiquitin-like protein involved in autophagic vesicle formation.</text>
</comment>
<dbReference type="GO" id="GO:0001778">
    <property type="term" value="P:plasma membrane repair"/>
    <property type="evidence" value="ECO:0007669"/>
    <property type="project" value="EnsemblMetazoa"/>
</dbReference>
<dbReference type="GO" id="GO:0000422">
    <property type="term" value="P:autophagy of mitochondrion"/>
    <property type="evidence" value="ECO:0007669"/>
    <property type="project" value="TreeGrafter"/>
</dbReference>
<keyword evidence="3 4" id="KW-0072">Autophagy</keyword>
<dbReference type="EMBL" id="GL379805">
    <property type="protein sequence ID" value="EGT39902.1"/>
    <property type="molecule type" value="Genomic_DNA"/>
</dbReference>
<dbReference type="GO" id="GO:0008340">
    <property type="term" value="P:determination of adult lifespan"/>
    <property type="evidence" value="ECO:0007669"/>
    <property type="project" value="EnsemblMetazoa"/>
</dbReference>
<dbReference type="InterPro" id="IPR007242">
    <property type="entry name" value="Atg12"/>
</dbReference>
<evidence type="ECO:0000256" key="5">
    <source>
        <dbReference type="SAM" id="MobiDB-lite"/>
    </source>
</evidence>
<feature type="region of interest" description="Disordered" evidence="5">
    <location>
        <begin position="1"/>
        <end position="38"/>
    </location>
</feature>
<dbReference type="FunCoup" id="G0MPG8">
    <property type="interactions" value="3167"/>
</dbReference>
<organism evidence="7">
    <name type="scientific">Caenorhabditis brenneri</name>
    <name type="common">Nematode worm</name>
    <dbReference type="NCBI Taxonomy" id="135651"/>
    <lineage>
        <taxon>Eukaryota</taxon>
        <taxon>Metazoa</taxon>
        <taxon>Ecdysozoa</taxon>
        <taxon>Nematoda</taxon>
        <taxon>Chromadorea</taxon>
        <taxon>Rhabditida</taxon>
        <taxon>Rhabditina</taxon>
        <taxon>Rhabditomorpha</taxon>
        <taxon>Rhabditoidea</taxon>
        <taxon>Rhabditidae</taxon>
        <taxon>Peloderinae</taxon>
        <taxon>Caenorhabditis</taxon>
    </lineage>
</organism>
<dbReference type="InParanoid" id="G0MPG8"/>
<gene>
    <name evidence="6" type="primary">Cbn-lgg-3</name>
    <name evidence="6" type="ORF">CAEBREN_23781</name>
</gene>
<dbReference type="GO" id="GO:0019776">
    <property type="term" value="F:Atg8-family ligase activity"/>
    <property type="evidence" value="ECO:0007669"/>
    <property type="project" value="TreeGrafter"/>
</dbReference>
<dbReference type="Gene3D" id="3.10.20.90">
    <property type="entry name" value="Phosphatidylinositol 3-kinase Catalytic Subunit, Chain A, domain 1"/>
    <property type="match status" value="1"/>
</dbReference>
<protein>
    <submittedName>
        <fullName evidence="6">CBN-LGG-3 protein</fullName>
    </submittedName>
</protein>
<dbReference type="OrthoDB" id="10003551at2759"/>
<evidence type="ECO:0000256" key="2">
    <source>
        <dbReference type="ARBA" id="ARBA00022786"/>
    </source>
</evidence>
<dbReference type="InterPro" id="IPR029071">
    <property type="entry name" value="Ubiquitin-like_domsf"/>
</dbReference>
<evidence type="ECO:0000313" key="7">
    <source>
        <dbReference type="Proteomes" id="UP000008068"/>
    </source>
</evidence>
<name>G0MPG8_CAEBE</name>
<keyword evidence="2 4" id="KW-0833">Ubl conjugation pathway</keyword>
<dbReference type="OMA" id="KWAFLKL"/>
<sequence>MDQADGAPASPEPVPAPEPAAADAAATPPPPKEKSEKKVKVVLKSIGDAPVLAKKASVLFIKPQETMATFTATMRRYIKIQPQDSLFFYVKSCFSPSLDTTFETLIRCFAQEAGKEPVVELQYSITPAWG</sequence>
<evidence type="ECO:0000256" key="3">
    <source>
        <dbReference type="ARBA" id="ARBA00023006"/>
    </source>
</evidence>
<dbReference type="PANTHER" id="PTHR13385:SF0">
    <property type="entry name" value="UBIQUITIN-LIKE PROTEIN ATG12"/>
    <property type="match status" value="1"/>
</dbReference>
<dbReference type="SUPFAM" id="SSF54236">
    <property type="entry name" value="Ubiquitin-like"/>
    <property type="match status" value="1"/>
</dbReference>
<dbReference type="GO" id="GO:0097352">
    <property type="term" value="P:autophagosome maturation"/>
    <property type="evidence" value="ECO:0007669"/>
    <property type="project" value="TreeGrafter"/>
</dbReference>
<keyword evidence="1 4" id="KW-1017">Isopeptide bond</keyword>
<comment type="similarity">
    <text evidence="4">Belongs to the ATG12 family.</text>
</comment>
<dbReference type="GO" id="GO:0061723">
    <property type="term" value="P:glycophagy"/>
    <property type="evidence" value="ECO:0007669"/>
    <property type="project" value="TreeGrafter"/>
</dbReference>
<dbReference type="GO" id="GO:0097237">
    <property type="term" value="P:cellular response to toxic substance"/>
    <property type="evidence" value="ECO:0007669"/>
    <property type="project" value="EnsemblMetazoa"/>
</dbReference>
<dbReference type="Proteomes" id="UP000008068">
    <property type="component" value="Unassembled WGS sequence"/>
</dbReference>
<dbReference type="STRING" id="135651.G0MPG8"/>
<dbReference type="PANTHER" id="PTHR13385">
    <property type="entry name" value="AUTOPHAGY PROTEIN 12"/>
    <property type="match status" value="1"/>
</dbReference>
<evidence type="ECO:0000256" key="4">
    <source>
        <dbReference type="RuleBase" id="RU361201"/>
    </source>
</evidence>
<dbReference type="AlphaFoldDB" id="G0MPG8"/>
<dbReference type="GO" id="GO:0034274">
    <property type="term" value="C:Atg12-Atg5-Atg16 complex"/>
    <property type="evidence" value="ECO:0007669"/>
    <property type="project" value="TreeGrafter"/>
</dbReference>
<keyword evidence="7" id="KW-1185">Reference proteome</keyword>
<dbReference type="Pfam" id="PF04110">
    <property type="entry name" value="APG12"/>
    <property type="match status" value="1"/>
</dbReference>
<evidence type="ECO:0000313" key="6">
    <source>
        <dbReference type="EMBL" id="EGT39902.1"/>
    </source>
</evidence>
<dbReference type="GO" id="GO:0034045">
    <property type="term" value="C:phagophore assembly site membrane"/>
    <property type="evidence" value="ECO:0007669"/>
    <property type="project" value="TreeGrafter"/>
</dbReference>
<dbReference type="GO" id="GO:0000045">
    <property type="term" value="P:autophagosome assembly"/>
    <property type="evidence" value="ECO:0007669"/>
    <property type="project" value="EnsemblMetazoa"/>
</dbReference>
<reference evidence="7" key="1">
    <citation type="submission" date="2011-07" db="EMBL/GenBank/DDBJ databases">
        <authorList>
            <consortium name="Caenorhabditis brenneri Sequencing and Analysis Consortium"/>
            <person name="Wilson R.K."/>
        </authorList>
    </citation>
    <scope>NUCLEOTIDE SEQUENCE [LARGE SCALE GENOMIC DNA]</scope>
    <source>
        <strain evidence="7">PB2801</strain>
    </source>
</reference>
<dbReference type="GO" id="GO:0098792">
    <property type="term" value="P:xenophagy"/>
    <property type="evidence" value="ECO:0007669"/>
    <property type="project" value="EnsemblMetazoa"/>
</dbReference>
<dbReference type="GO" id="GO:0034727">
    <property type="term" value="P:piecemeal microautophagy of the nucleus"/>
    <property type="evidence" value="ECO:0007669"/>
    <property type="project" value="TreeGrafter"/>
</dbReference>
<dbReference type="GO" id="GO:0000421">
    <property type="term" value="C:autophagosome membrane"/>
    <property type="evidence" value="ECO:0007669"/>
    <property type="project" value="EnsemblMetazoa"/>
</dbReference>
<dbReference type="HOGENOM" id="CLU_106795_2_0_1"/>
<evidence type="ECO:0000256" key="1">
    <source>
        <dbReference type="ARBA" id="ARBA00022499"/>
    </source>
</evidence>
<proteinExistence type="inferred from homology"/>
<dbReference type="eggNOG" id="KOG3439">
    <property type="taxonomic scope" value="Eukaryota"/>
</dbReference>